<dbReference type="CDD" id="cd05006">
    <property type="entry name" value="SIS_GmhA"/>
    <property type="match status" value="1"/>
</dbReference>
<comment type="catalytic activity">
    <reaction evidence="1 10">
        <text>2 D-sedoheptulose 7-phosphate = D-glycero-alpha-D-manno-heptose 7-phosphate + D-glycero-beta-D-manno-heptose 7-phosphate</text>
        <dbReference type="Rhea" id="RHEA:27489"/>
        <dbReference type="ChEBI" id="CHEBI:57483"/>
        <dbReference type="ChEBI" id="CHEBI:60203"/>
        <dbReference type="ChEBI" id="CHEBI:60204"/>
        <dbReference type="EC" id="5.3.1.28"/>
    </reaction>
</comment>
<evidence type="ECO:0000256" key="4">
    <source>
        <dbReference type="ARBA" id="ARBA00009894"/>
    </source>
</evidence>
<feature type="binding site" evidence="10">
    <location>
        <position position="119"/>
    </location>
    <ligand>
        <name>substrate</name>
    </ligand>
</feature>
<evidence type="ECO:0000259" key="11">
    <source>
        <dbReference type="PROSITE" id="PS51464"/>
    </source>
</evidence>
<feature type="binding site" evidence="10">
    <location>
        <position position="59"/>
    </location>
    <ligand>
        <name>substrate</name>
    </ligand>
</feature>
<dbReference type="AlphaFoldDB" id="A0A3P1SJ31"/>
<evidence type="ECO:0000256" key="9">
    <source>
        <dbReference type="ARBA" id="ARBA00023277"/>
    </source>
</evidence>
<feature type="binding site" evidence="10">
    <location>
        <position position="59"/>
    </location>
    <ligand>
        <name>Zn(2+)</name>
        <dbReference type="ChEBI" id="CHEBI:29105"/>
    </ligand>
</feature>
<dbReference type="InterPro" id="IPR004515">
    <property type="entry name" value="Phosphoheptose_Isoase"/>
</dbReference>
<dbReference type="RefSeq" id="WP_124927616.1">
    <property type="nucleotide sequence ID" value="NZ_BMOH01000002.1"/>
</dbReference>
<dbReference type="EMBL" id="RQXV01000013">
    <property type="protein sequence ID" value="RRC97158.1"/>
    <property type="molecule type" value="Genomic_DNA"/>
</dbReference>
<dbReference type="PANTHER" id="PTHR30390">
    <property type="entry name" value="SEDOHEPTULOSE 7-PHOSPHATE ISOMERASE / DNAA INITIATOR-ASSOCIATING FACTOR FOR REPLICATION INITIATION"/>
    <property type="match status" value="1"/>
</dbReference>
<name>A0A3P1SJ31_9GAMM</name>
<sequence length="187" mass="20364">MSFENALQRHMQTFNRLPEIRAEVEQLATQIAATFTAGGKLLFMGNGGSAADSQHLAAEFVVRYKAERKALPAIALTVDSSILTAHSNDYSFDSVFTRQIEALCQPNDLVIGLSTSGNSTNVINAIEAAQIKGATCWAWTGEDGGKLKAIADHLIKAPSTETARIQEAHIFIGHWLCEEMDRRLSSD</sequence>
<comment type="caution">
    <text evidence="12">The sequence shown here is derived from an EMBL/GenBank/DDBJ whole genome shotgun (WGS) entry which is preliminary data.</text>
</comment>
<comment type="similarity">
    <text evidence="4 10">Belongs to the SIS family. GmhA subfamily.</text>
</comment>
<keyword evidence="6 10" id="KW-0479">Metal-binding</keyword>
<evidence type="ECO:0000256" key="10">
    <source>
        <dbReference type="HAMAP-Rule" id="MF_00067"/>
    </source>
</evidence>
<organism evidence="12 13">
    <name type="scientific">Amphritea balenae</name>
    <dbReference type="NCBI Taxonomy" id="452629"/>
    <lineage>
        <taxon>Bacteria</taxon>
        <taxon>Pseudomonadati</taxon>
        <taxon>Pseudomonadota</taxon>
        <taxon>Gammaproteobacteria</taxon>
        <taxon>Oceanospirillales</taxon>
        <taxon>Oceanospirillaceae</taxon>
        <taxon>Amphritea</taxon>
    </lineage>
</organism>
<keyword evidence="9 10" id="KW-0119">Carbohydrate metabolism</keyword>
<evidence type="ECO:0000313" key="12">
    <source>
        <dbReference type="EMBL" id="RRC97158.1"/>
    </source>
</evidence>
<feature type="binding site" evidence="10">
    <location>
        <begin position="88"/>
        <end position="89"/>
    </location>
    <ligand>
        <name>substrate</name>
    </ligand>
</feature>
<feature type="binding site" evidence="10">
    <location>
        <begin position="46"/>
        <end position="48"/>
    </location>
    <ligand>
        <name>substrate</name>
    </ligand>
</feature>
<evidence type="ECO:0000256" key="2">
    <source>
        <dbReference type="ARBA" id="ARBA00003172"/>
    </source>
</evidence>
<dbReference type="InterPro" id="IPR050099">
    <property type="entry name" value="SIS_GmhA/DiaA_subfam"/>
</dbReference>
<proteinExistence type="inferred from homology"/>
<keyword evidence="7 10" id="KW-0862">Zinc</keyword>
<reference evidence="12 13" key="1">
    <citation type="submission" date="2018-11" db="EMBL/GenBank/DDBJ databases">
        <title>The draft genome sequence of Amphritea balenae JAMM 1525T.</title>
        <authorList>
            <person name="Fang Z."/>
            <person name="Zhang Y."/>
            <person name="Han X."/>
        </authorList>
    </citation>
    <scope>NUCLEOTIDE SEQUENCE [LARGE SCALE GENOMIC DNA]</scope>
    <source>
        <strain evidence="12 13">JAMM 1525</strain>
    </source>
</reference>
<evidence type="ECO:0000256" key="6">
    <source>
        <dbReference type="ARBA" id="ARBA00022723"/>
    </source>
</evidence>
<dbReference type="Gene3D" id="3.40.50.10490">
    <property type="entry name" value="Glucose-6-phosphate isomerase like protein, domain 1"/>
    <property type="match status" value="1"/>
</dbReference>
<dbReference type="InterPro" id="IPR001347">
    <property type="entry name" value="SIS_dom"/>
</dbReference>
<feature type="binding site" evidence="10">
    <location>
        <begin position="114"/>
        <end position="116"/>
    </location>
    <ligand>
        <name>substrate</name>
    </ligand>
</feature>
<comment type="function">
    <text evidence="2 10">Catalyzes the isomerization of sedoheptulose 7-phosphate in D-glycero-D-manno-heptose 7-phosphate.</text>
</comment>
<dbReference type="GO" id="GO:0008968">
    <property type="term" value="F:D-sedoheptulose 7-phosphate isomerase activity"/>
    <property type="evidence" value="ECO:0007669"/>
    <property type="project" value="UniProtKB-UniRule"/>
</dbReference>
<evidence type="ECO:0000313" key="13">
    <source>
        <dbReference type="Proteomes" id="UP000267535"/>
    </source>
</evidence>
<dbReference type="OrthoDB" id="9810929at2"/>
<keyword evidence="13" id="KW-1185">Reference proteome</keyword>
<comment type="subunit">
    <text evidence="10">Homotetramer.</text>
</comment>
<accession>A0A3P1SJ31</accession>
<dbReference type="GO" id="GO:0005975">
    <property type="term" value="P:carbohydrate metabolic process"/>
    <property type="evidence" value="ECO:0007669"/>
    <property type="project" value="UniProtKB-UniRule"/>
</dbReference>
<dbReference type="GO" id="GO:0005737">
    <property type="term" value="C:cytoplasm"/>
    <property type="evidence" value="ECO:0007669"/>
    <property type="project" value="UniProtKB-SubCell"/>
</dbReference>
<dbReference type="InterPro" id="IPR046348">
    <property type="entry name" value="SIS_dom_sf"/>
</dbReference>
<evidence type="ECO:0000256" key="3">
    <source>
        <dbReference type="ARBA" id="ARBA00004496"/>
    </source>
</evidence>
<comment type="subcellular location">
    <subcellularLocation>
        <location evidence="3 10">Cytoplasm</location>
    </subcellularLocation>
</comment>
<feature type="binding site" evidence="10">
    <location>
        <position position="166"/>
    </location>
    <ligand>
        <name>Zn(2+)</name>
        <dbReference type="ChEBI" id="CHEBI:29105"/>
    </ligand>
</feature>
<dbReference type="GO" id="GO:0008270">
    <property type="term" value="F:zinc ion binding"/>
    <property type="evidence" value="ECO:0007669"/>
    <property type="project" value="UniProtKB-UniRule"/>
</dbReference>
<comment type="pathway">
    <text evidence="10">Carbohydrate biosynthesis; D-glycero-D-manno-heptose 7-phosphate biosynthesis; D-glycero-alpha-D-manno-heptose 7-phosphate and D-glycero-beta-D-manno-heptose 7-phosphate from sedoheptulose 7-phosphate: step 1/1.</text>
</comment>
<evidence type="ECO:0000256" key="8">
    <source>
        <dbReference type="ARBA" id="ARBA00023235"/>
    </source>
</evidence>
<dbReference type="HAMAP" id="MF_00067">
    <property type="entry name" value="GmhA"/>
    <property type="match status" value="1"/>
</dbReference>
<evidence type="ECO:0000256" key="5">
    <source>
        <dbReference type="ARBA" id="ARBA00022490"/>
    </source>
</evidence>
<dbReference type="Proteomes" id="UP000267535">
    <property type="component" value="Unassembled WGS sequence"/>
</dbReference>
<feature type="binding site" evidence="10">
    <location>
        <position position="55"/>
    </location>
    <ligand>
        <name>Zn(2+)</name>
        <dbReference type="ChEBI" id="CHEBI:29105"/>
    </ligand>
</feature>
<protein>
    <recommendedName>
        <fullName evidence="10">Phosphoheptose isomerase</fullName>
        <ecNumber evidence="10">5.3.1.28</ecNumber>
    </recommendedName>
    <alternativeName>
        <fullName evidence="10">Sedoheptulose 7-phosphate isomerase</fullName>
    </alternativeName>
</protein>
<comment type="miscellaneous">
    <text evidence="10">The reaction produces a racemic mixture of D-glycero-alpha-D-manno-heptose 7-phosphate and D-glycero-beta-D-manno-heptose 7-phosphate.</text>
</comment>
<feature type="domain" description="SIS" evidence="11">
    <location>
        <begin position="31"/>
        <end position="186"/>
    </location>
</feature>
<keyword evidence="8 10" id="KW-0413">Isomerase</keyword>
<evidence type="ECO:0000256" key="7">
    <source>
        <dbReference type="ARBA" id="ARBA00022833"/>
    </source>
</evidence>
<comment type="cofactor">
    <cofactor evidence="10">
        <name>Zn(2+)</name>
        <dbReference type="ChEBI" id="CHEBI:29105"/>
    </cofactor>
    <text evidence="10">Binds 1 zinc ion per subunit.</text>
</comment>
<dbReference type="SUPFAM" id="SSF53697">
    <property type="entry name" value="SIS domain"/>
    <property type="match status" value="1"/>
</dbReference>
<feature type="binding site" evidence="10">
    <location>
        <position position="166"/>
    </location>
    <ligand>
        <name>substrate</name>
    </ligand>
</feature>
<dbReference type="Pfam" id="PF13580">
    <property type="entry name" value="SIS_2"/>
    <property type="match status" value="1"/>
</dbReference>
<dbReference type="UniPathway" id="UPA00041">
    <property type="reaction ID" value="UER00436"/>
</dbReference>
<dbReference type="GO" id="GO:0097367">
    <property type="term" value="F:carbohydrate derivative binding"/>
    <property type="evidence" value="ECO:0007669"/>
    <property type="project" value="InterPro"/>
</dbReference>
<dbReference type="GO" id="GO:2001061">
    <property type="term" value="P:D-glycero-D-manno-heptose 7-phosphate biosynthetic process"/>
    <property type="evidence" value="ECO:0007669"/>
    <property type="project" value="UniProtKB-UniPathway"/>
</dbReference>
<dbReference type="EC" id="5.3.1.28" evidence="10"/>
<dbReference type="PANTHER" id="PTHR30390:SF6">
    <property type="entry name" value="DNAA INITIATOR-ASSOCIATING PROTEIN DIAA"/>
    <property type="match status" value="1"/>
</dbReference>
<evidence type="ECO:0000256" key="1">
    <source>
        <dbReference type="ARBA" id="ARBA00000348"/>
    </source>
</evidence>
<keyword evidence="5 10" id="KW-0963">Cytoplasm</keyword>
<dbReference type="PROSITE" id="PS51464">
    <property type="entry name" value="SIS"/>
    <property type="match status" value="1"/>
</dbReference>
<feature type="binding site" evidence="10">
    <location>
        <position position="174"/>
    </location>
    <ligand>
        <name>Zn(2+)</name>
        <dbReference type="ChEBI" id="CHEBI:29105"/>
    </ligand>
</feature>
<gene>
    <name evidence="10" type="primary">gmhA</name>
    <name evidence="12" type="ORF">EHS89_18280</name>
</gene>
<dbReference type="InterPro" id="IPR035461">
    <property type="entry name" value="GmhA/DiaA"/>
</dbReference>